<feature type="domain" description="2EXR" evidence="1">
    <location>
        <begin position="123"/>
        <end position="201"/>
    </location>
</feature>
<evidence type="ECO:0000313" key="3">
    <source>
        <dbReference type="Proteomes" id="UP000887226"/>
    </source>
</evidence>
<evidence type="ECO:0000313" key="2">
    <source>
        <dbReference type="EMBL" id="KAG9242731.1"/>
    </source>
</evidence>
<sequence length="464" mass="52826">MNNFVPVGRAAWQDYDHELFSAENINGVPSKIPEAFGNVDVEMEDYSTHLPHPSIANALTSKTMRLSRGEIKEHNAFEMAADMYDPLLSRPDLFQVIGDAILQRERIAAAMKRRVPKVDEPVFPSFSGLPPEIRLMVWHLSFICQKVRIDFDHIKADWEHQSKAPVALHVNRESRAYALQHYTLIRITKRTLMFNPRIDHLVFPGFYLSVHGKSTDPLDTILNIIDSHAPEKINLIKSLKIDFSTDDLKRLTDNPIYNTWAEGIENNVDTLKTSDDLYDGWKTILRFTGLKDLALWHPELPFRPHDPGFEAEAVVIFQEGEIVYEDDLEKFVDDVMNAGKCELESGVVNTTSSRMSRRFSPLQHGRESTDSTKSQMRNGPINFMWTIGTHEEVAAVFEYLATAESAPIIEDPKVLRGIYISMCPIQRCVKEKQSLKLLALIRANVPSSEGVTMEPFPSKLLHDQ</sequence>
<dbReference type="PANTHER" id="PTHR35910:SF6">
    <property type="entry name" value="2EXR DOMAIN-CONTAINING PROTEIN"/>
    <property type="match status" value="1"/>
</dbReference>
<protein>
    <recommendedName>
        <fullName evidence="1">2EXR domain-containing protein</fullName>
    </recommendedName>
</protein>
<dbReference type="InterPro" id="IPR045518">
    <property type="entry name" value="2EXR"/>
</dbReference>
<accession>A0A9P8CEX1</accession>
<gene>
    <name evidence="2" type="ORF">BJ878DRAFT_577167</name>
</gene>
<dbReference type="OrthoDB" id="3445278at2759"/>
<dbReference type="AlphaFoldDB" id="A0A9P8CEX1"/>
<keyword evidence="3" id="KW-1185">Reference proteome</keyword>
<reference evidence="2" key="1">
    <citation type="journal article" date="2021" name="IMA Fungus">
        <title>Genomic characterization of three marine fungi, including Emericellopsis atlantica sp. nov. with signatures of a generalist lifestyle and marine biomass degradation.</title>
        <authorList>
            <person name="Hagestad O.C."/>
            <person name="Hou L."/>
            <person name="Andersen J.H."/>
            <person name="Hansen E.H."/>
            <person name="Altermark B."/>
            <person name="Li C."/>
            <person name="Kuhnert E."/>
            <person name="Cox R.J."/>
            <person name="Crous P.W."/>
            <person name="Spatafora J.W."/>
            <person name="Lail K."/>
            <person name="Amirebrahimi M."/>
            <person name="Lipzen A."/>
            <person name="Pangilinan J."/>
            <person name="Andreopoulos W."/>
            <person name="Hayes R.D."/>
            <person name="Ng V."/>
            <person name="Grigoriev I.V."/>
            <person name="Jackson S.A."/>
            <person name="Sutton T.D.S."/>
            <person name="Dobson A.D.W."/>
            <person name="Rama T."/>
        </authorList>
    </citation>
    <scope>NUCLEOTIDE SEQUENCE</scope>
    <source>
        <strain evidence="2">TRa3180A</strain>
    </source>
</reference>
<proteinExistence type="predicted"/>
<comment type="caution">
    <text evidence="2">The sequence shown here is derived from an EMBL/GenBank/DDBJ whole genome shotgun (WGS) entry which is preliminary data.</text>
</comment>
<dbReference type="Proteomes" id="UP000887226">
    <property type="component" value="Unassembled WGS sequence"/>
</dbReference>
<dbReference type="EMBL" id="MU254043">
    <property type="protein sequence ID" value="KAG9242731.1"/>
    <property type="molecule type" value="Genomic_DNA"/>
</dbReference>
<dbReference type="Pfam" id="PF20150">
    <property type="entry name" value="2EXR"/>
    <property type="match status" value="1"/>
</dbReference>
<name>A0A9P8CEX1_9HELO</name>
<dbReference type="PANTHER" id="PTHR35910">
    <property type="entry name" value="2EXR DOMAIN-CONTAINING PROTEIN"/>
    <property type="match status" value="1"/>
</dbReference>
<organism evidence="2 3">
    <name type="scientific">Calycina marina</name>
    <dbReference type="NCBI Taxonomy" id="1763456"/>
    <lineage>
        <taxon>Eukaryota</taxon>
        <taxon>Fungi</taxon>
        <taxon>Dikarya</taxon>
        <taxon>Ascomycota</taxon>
        <taxon>Pezizomycotina</taxon>
        <taxon>Leotiomycetes</taxon>
        <taxon>Helotiales</taxon>
        <taxon>Pezizellaceae</taxon>
        <taxon>Calycina</taxon>
    </lineage>
</organism>
<evidence type="ECO:0000259" key="1">
    <source>
        <dbReference type="Pfam" id="PF20150"/>
    </source>
</evidence>